<dbReference type="GO" id="GO:0004867">
    <property type="term" value="F:serine-type endopeptidase inhibitor activity"/>
    <property type="evidence" value="ECO:0007669"/>
    <property type="project" value="UniProtKB-KW"/>
</dbReference>
<dbReference type="Proteomes" id="UP000663828">
    <property type="component" value="Unassembled WGS sequence"/>
</dbReference>
<keyword evidence="7" id="KW-1185">Reference proteome</keyword>
<keyword evidence="2" id="KW-0722">Serine protease inhibitor</keyword>
<organism evidence="6 7">
    <name type="scientific">Adineta ricciae</name>
    <name type="common">Rotifer</name>
    <dbReference type="NCBI Taxonomy" id="249248"/>
    <lineage>
        <taxon>Eukaryota</taxon>
        <taxon>Metazoa</taxon>
        <taxon>Spiralia</taxon>
        <taxon>Gnathifera</taxon>
        <taxon>Rotifera</taxon>
        <taxon>Eurotatoria</taxon>
        <taxon>Bdelloidea</taxon>
        <taxon>Adinetida</taxon>
        <taxon>Adinetidae</taxon>
        <taxon>Adineta</taxon>
    </lineage>
</organism>
<dbReference type="CDD" id="cd00161">
    <property type="entry name" value="beta-trefoil_Ricin-like"/>
    <property type="match status" value="1"/>
</dbReference>
<evidence type="ECO:0000256" key="4">
    <source>
        <dbReference type="SAM" id="MobiDB-lite"/>
    </source>
</evidence>
<feature type="domain" description="BPTI/Kunitz inhibitor" evidence="5">
    <location>
        <begin position="38"/>
        <end position="88"/>
    </location>
</feature>
<dbReference type="SUPFAM" id="SSF57362">
    <property type="entry name" value="BPTI-like"/>
    <property type="match status" value="1"/>
</dbReference>
<dbReference type="CDD" id="cd00109">
    <property type="entry name" value="Kunitz-type"/>
    <property type="match status" value="1"/>
</dbReference>
<evidence type="ECO:0000259" key="5">
    <source>
        <dbReference type="PROSITE" id="PS50279"/>
    </source>
</evidence>
<sequence>MNAKRSGVTVAASDSDPRAIGESNGQSPIDTDIDDFDCFERADPGPGRAFFELYTWNARNKTCTKFVYGGLLGNHNRFQTKEECSKACHDAVIHKQLKFHPTRRYSAVNRLHEMFQIALNIEEVDHNYFKLISQPSGKVLSVITSDRSLTVGTQDFSNDSSQLWDIIPTREKDYFRIKTVSRPMGQMDYMFLQVTDQDVTHLTLARRDYDDLGQQWRFI</sequence>
<dbReference type="PANTHER" id="PTHR10083:SF328">
    <property type="entry name" value="TISSUE FACTOR PATHWAY INHIBITOR"/>
    <property type="match status" value="1"/>
</dbReference>
<dbReference type="InterPro" id="IPR000772">
    <property type="entry name" value="Ricin_B_lectin"/>
</dbReference>
<dbReference type="InterPro" id="IPR002223">
    <property type="entry name" value="Kunitz_BPTI"/>
</dbReference>
<proteinExistence type="predicted"/>
<dbReference type="InterPro" id="IPR035992">
    <property type="entry name" value="Ricin_B-like_lectins"/>
</dbReference>
<dbReference type="InterPro" id="IPR050098">
    <property type="entry name" value="TFPI/VKTCI-like"/>
</dbReference>
<dbReference type="Pfam" id="PF00014">
    <property type="entry name" value="Kunitz_BPTI"/>
    <property type="match status" value="1"/>
</dbReference>
<comment type="caution">
    <text evidence="6">The sequence shown here is derived from an EMBL/GenBank/DDBJ whole genome shotgun (WGS) entry which is preliminary data.</text>
</comment>
<dbReference type="SUPFAM" id="SSF50370">
    <property type="entry name" value="Ricin B-like lectins"/>
    <property type="match status" value="1"/>
</dbReference>
<evidence type="ECO:0000313" key="7">
    <source>
        <dbReference type="Proteomes" id="UP000663828"/>
    </source>
</evidence>
<evidence type="ECO:0000313" key="6">
    <source>
        <dbReference type="EMBL" id="CAF1621102.1"/>
    </source>
</evidence>
<dbReference type="AlphaFoldDB" id="A0A816CEB9"/>
<dbReference type="PROSITE" id="PS50279">
    <property type="entry name" value="BPTI_KUNITZ_2"/>
    <property type="match status" value="1"/>
</dbReference>
<evidence type="ECO:0000256" key="2">
    <source>
        <dbReference type="ARBA" id="ARBA00022900"/>
    </source>
</evidence>
<name>A0A816CEB9_ADIRI</name>
<reference evidence="6" key="1">
    <citation type="submission" date="2021-02" db="EMBL/GenBank/DDBJ databases">
        <authorList>
            <person name="Nowell W R."/>
        </authorList>
    </citation>
    <scope>NUCLEOTIDE SEQUENCE</scope>
</reference>
<gene>
    <name evidence="6" type="ORF">XAT740_LOCUS50259</name>
</gene>
<evidence type="ECO:0000256" key="1">
    <source>
        <dbReference type="ARBA" id="ARBA00022690"/>
    </source>
</evidence>
<evidence type="ECO:0000256" key="3">
    <source>
        <dbReference type="ARBA" id="ARBA00023157"/>
    </source>
</evidence>
<feature type="region of interest" description="Disordered" evidence="4">
    <location>
        <begin position="1"/>
        <end position="28"/>
    </location>
</feature>
<keyword evidence="1" id="KW-0646">Protease inhibitor</keyword>
<dbReference type="SMART" id="SM00131">
    <property type="entry name" value="KU"/>
    <property type="match status" value="1"/>
</dbReference>
<accession>A0A816CEB9</accession>
<dbReference type="InterPro" id="IPR036880">
    <property type="entry name" value="Kunitz_BPTI_sf"/>
</dbReference>
<keyword evidence="3" id="KW-1015">Disulfide bond</keyword>
<dbReference type="Pfam" id="PF14200">
    <property type="entry name" value="RicinB_lectin_2"/>
    <property type="match status" value="1"/>
</dbReference>
<protein>
    <recommendedName>
        <fullName evidence="5">BPTI/Kunitz inhibitor domain-containing protein</fullName>
    </recommendedName>
</protein>
<dbReference type="PANTHER" id="PTHR10083">
    <property type="entry name" value="KUNITZ-TYPE PROTEASE INHIBITOR-RELATED"/>
    <property type="match status" value="1"/>
</dbReference>
<dbReference type="GO" id="GO:0005615">
    <property type="term" value="C:extracellular space"/>
    <property type="evidence" value="ECO:0007669"/>
    <property type="project" value="TreeGrafter"/>
</dbReference>
<dbReference type="Gene3D" id="2.80.10.50">
    <property type="match status" value="1"/>
</dbReference>
<dbReference type="EMBL" id="CAJNOR010007655">
    <property type="protein sequence ID" value="CAF1621102.1"/>
    <property type="molecule type" value="Genomic_DNA"/>
</dbReference>
<dbReference type="Gene3D" id="4.10.410.10">
    <property type="entry name" value="Pancreatic trypsin inhibitor Kunitz domain"/>
    <property type="match status" value="1"/>
</dbReference>